<dbReference type="AlphaFoldDB" id="A0A8J2JAT9"/>
<feature type="domain" description="YEATS" evidence="3">
    <location>
        <begin position="16"/>
        <end position="162"/>
    </location>
</feature>
<feature type="compositionally biased region" description="Low complexity" evidence="2">
    <location>
        <begin position="228"/>
        <end position="252"/>
    </location>
</feature>
<evidence type="ECO:0000256" key="2">
    <source>
        <dbReference type="SAM" id="MobiDB-lite"/>
    </source>
</evidence>
<dbReference type="EMBL" id="CAJVCH010043365">
    <property type="protein sequence ID" value="CAG7717111.1"/>
    <property type="molecule type" value="Genomic_DNA"/>
</dbReference>
<dbReference type="InterPro" id="IPR055129">
    <property type="entry name" value="YEATS_dom"/>
</dbReference>
<dbReference type="Proteomes" id="UP000708208">
    <property type="component" value="Unassembled WGS sequence"/>
</dbReference>
<dbReference type="GO" id="GO:0005634">
    <property type="term" value="C:nucleus"/>
    <property type="evidence" value="ECO:0007669"/>
    <property type="project" value="UniProtKB-SubCell"/>
</dbReference>
<comment type="subcellular location">
    <subcellularLocation>
        <location evidence="1">Nucleus</location>
    </subcellularLocation>
</comment>
<keyword evidence="1" id="KW-0539">Nucleus</keyword>
<gene>
    <name evidence="4" type="ORF">AFUS01_LOCUS6585</name>
</gene>
<sequence>MISTPLPDFGPDSGGRLRGLTIVKPIVVGNIAKYFGKKREDDGHTHQWTVYLKPYLNEDYSIFIKKVHFKLHDSYANPNRILTKPPYEVTETGWGEFEVVIKIHFYDPLERPVTVYHILKLFQPGSDPTAPTVVKKSLVSEFYDEIVFQEPTLLTKSLIDSIRPMSSLVWKHEVDFEDKKKTSSAAIAEARGKVKVEIQDLKEKLKIAKETIAALKDAVANVQRENNESNPSSSSGTSASTKTKSSVTSEPVAGTSKALMS</sequence>
<dbReference type="PANTHER" id="PTHR47573">
    <property type="entry name" value="PROTEIN AF-9 HOMOLOG"/>
    <property type="match status" value="1"/>
</dbReference>
<dbReference type="PANTHER" id="PTHR47573:SF1">
    <property type="entry name" value="PROTEIN AF-9 HOMOLOG"/>
    <property type="match status" value="1"/>
</dbReference>
<protein>
    <recommendedName>
        <fullName evidence="3">YEATS domain-containing protein</fullName>
    </recommendedName>
</protein>
<dbReference type="GO" id="GO:0006355">
    <property type="term" value="P:regulation of DNA-templated transcription"/>
    <property type="evidence" value="ECO:0007669"/>
    <property type="project" value="InterPro"/>
</dbReference>
<evidence type="ECO:0000256" key="1">
    <source>
        <dbReference type="PROSITE-ProRule" id="PRU00376"/>
    </source>
</evidence>
<organism evidence="4 5">
    <name type="scientific">Allacma fusca</name>
    <dbReference type="NCBI Taxonomy" id="39272"/>
    <lineage>
        <taxon>Eukaryota</taxon>
        <taxon>Metazoa</taxon>
        <taxon>Ecdysozoa</taxon>
        <taxon>Arthropoda</taxon>
        <taxon>Hexapoda</taxon>
        <taxon>Collembola</taxon>
        <taxon>Symphypleona</taxon>
        <taxon>Sminthuridae</taxon>
        <taxon>Allacma</taxon>
    </lineage>
</organism>
<dbReference type="Pfam" id="PF03366">
    <property type="entry name" value="YEATS"/>
    <property type="match status" value="1"/>
</dbReference>
<evidence type="ECO:0000313" key="5">
    <source>
        <dbReference type="Proteomes" id="UP000708208"/>
    </source>
</evidence>
<evidence type="ECO:0000313" key="4">
    <source>
        <dbReference type="EMBL" id="CAG7717111.1"/>
    </source>
</evidence>
<keyword evidence="5" id="KW-1185">Reference proteome</keyword>
<evidence type="ECO:0000259" key="3">
    <source>
        <dbReference type="PROSITE" id="PS51037"/>
    </source>
</evidence>
<dbReference type="InterPro" id="IPR005033">
    <property type="entry name" value="YEATS"/>
</dbReference>
<comment type="caution">
    <text evidence="4">The sequence shown here is derived from an EMBL/GenBank/DDBJ whole genome shotgun (WGS) entry which is preliminary data.</text>
</comment>
<dbReference type="CDD" id="cd16909">
    <property type="entry name" value="YEATS_GAS41_like"/>
    <property type="match status" value="1"/>
</dbReference>
<name>A0A8J2JAT9_9HEXA</name>
<proteinExistence type="predicted"/>
<reference evidence="4" key="1">
    <citation type="submission" date="2021-06" db="EMBL/GenBank/DDBJ databases">
        <authorList>
            <person name="Hodson N. C."/>
            <person name="Mongue J. A."/>
            <person name="Jaron S. K."/>
        </authorList>
    </citation>
    <scope>NUCLEOTIDE SEQUENCE</scope>
</reference>
<feature type="region of interest" description="Disordered" evidence="2">
    <location>
        <begin position="222"/>
        <end position="261"/>
    </location>
</feature>
<dbReference type="PROSITE" id="PS51037">
    <property type="entry name" value="YEATS"/>
    <property type="match status" value="1"/>
</dbReference>
<dbReference type="OrthoDB" id="16041at2759"/>
<accession>A0A8J2JAT9</accession>